<reference evidence="1" key="1">
    <citation type="submission" date="2022-10" db="EMBL/GenBank/DDBJ databases">
        <title>The WGS of Solirubrobacter ginsenosidimutans DSM 21036.</title>
        <authorList>
            <person name="Jiang Z."/>
        </authorList>
    </citation>
    <scope>NUCLEOTIDE SEQUENCE</scope>
    <source>
        <strain evidence="1">DSM 21036</strain>
    </source>
</reference>
<accession>A0A9X3S8H3</accession>
<dbReference type="Pfam" id="PF10604">
    <property type="entry name" value="Polyketide_cyc2"/>
    <property type="match status" value="1"/>
</dbReference>
<sequence length="158" mass="17726">MRIAEHVDVLAPPAIVWEQVSDPSRVLDFFAGVTRWESVGGPRSGLGARYRMLMRVGSAEVGGLIEVVEFSPERDLAWHSVTGIDQRGRWRVRSRGECTRVELRIQFGAPGGLWGWVSEQFAAPIVRGNVRRTLSQLKRAVEHERVRAEAARRRAAAK</sequence>
<evidence type="ECO:0000313" key="2">
    <source>
        <dbReference type="Proteomes" id="UP001149140"/>
    </source>
</evidence>
<dbReference type="InterPro" id="IPR019587">
    <property type="entry name" value="Polyketide_cyclase/dehydratase"/>
</dbReference>
<dbReference type="Proteomes" id="UP001149140">
    <property type="component" value="Unassembled WGS sequence"/>
</dbReference>
<dbReference type="AlphaFoldDB" id="A0A9X3S8H3"/>
<comment type="caution">
    <text evidence="1">The sequence shown here is derived from an EMBL/GenBank/DDBJ whole genome shotgun (WGS) entry which is preliminary data.</text>
</comment>
<dbReference type="InterPro" id="IPR023393">
    <property type="entry name" value="START-like_dom_sf"/>
</dbReference>
<dbReference type="Gene3D" id="3.30.530.20">
    <property type="match status" value="1"/>
</dbReference>
<dbReference type="EMBL" id="JAPDOD010000083">
    <property type="protein sequence ID" value="MDA0166996.1"/>
    <property type="molecule type" value="Genomic_DNA"/>
</dbReference>
<organism evidence="1 2">
    <name type="scientific">Solirubrobacter ginsenosidimutans</name>
    <dbReference type="NCBI Taxonomy" id="490573"/>
    <lineage>
        <taxon>Bacteria</taxon>
        <taxon>Bacillati</taxon>
        <taxon>Actinomycetota</taxon>
        <taxon>Thermoleophilia</taxon>
        <taxon>Solirubrobacterales</taxon>
        <taxon>Solirubrobacteraceae</taxon>
        <taxon>Solirubrobacter</taxon>
    </lineage>
</organism>
<gene>
    <name evidence="1" type="ORF">OM076_42440</name>
</gene>
<keyword evidence="2" id="KW-1185">Reference proteome</keyword>
<name>A0A9X3S8H3_9ACTN</name>
<dbReference type="RefSeq" id="WP_270046249.1">
    <property type="nucleotide sequence ID" value="NZ_JAPDOD010000083.1"/>
</dbReference>
<dbReference type="CDD" id="cd07812">
    <property type="entry name" value="SRPBCC"/>
    <property type="match status" value="1"/>
</dbReference>
<dbReference type="SUPFAM" id="SSF55961">
    <property type="entry name" value="Bet v1-like"/>
    <property type="match status" value="1"/>
</dbReference>
<evidence type="ECO:0000313" key="1">
    <source>
        <dbReference type="EMBL" id="MDA0166996.1"/>
    </source>
</evidence>
<protein>
    <submittedName>
        <fullName evidence="1">SRPBCC family protein</fullName>
    </submittedName>
</protein>
<proteinExistence type="predicted"/>